<dbReference type="NCBIfam" id="TIGR00393">
    <property type="entry name" value="kpsF"/>
    <property type="match status" value="1"/>
</dbReference>
<dbReference type="RefSeq" id="WP_267223362.1">
    <property type="nucleotide sequence ID" value="NZ_JAPCWC010000022.1"/>
</dbReference>
<dbReference type="PIRSF" id="PIRSF004692">
    <property type="entry name" value="KdsD_KpsF"/>
    <property type="match status" value="1"/>
</dbReference>
<dbReference type="InterPro" id="IPR046348">
    <property type="entry name" value="SIS_dom_sf"/>
</dbReference>
<dbReference type="SUPFAM" id="SSF54631">
    <property type="entry name" value="CBS-domain pair"/>
    <property type="match status" value="1"/>
</dbReference>
<proteinExistence type="inferred from homology"/>
<protein>
    <submittedName>
        <fullName evidence="8">SIS domain-containing protein</fullName>
    </submittedName>
</protein>
<sequence length="337" mass="35670">MLNAAISTFDHADSAAAHEDPRTRWFREVLAAERDALNHFLRADHAAMAAVVALLAAQQRPVVCLGIGKSGLVAAKVAATFSSLGTAAFFLNAAEAAHGDLGAVQTENVVLLFSNSGSTEEIMRILPILKARKCPLIGVIGRARSPLAQVVDHLVLMDLQGEADHIGMAPTSSTTLQMAIGDALAVAASRARGFTREDFLRHHPAGLLGRHMIPVRHLMRKGADLPTVAPDASVAEMIAVISAGCMGAVCVVDQDNRLLGLVVDGDVRRLIEARRDLYAARTADVMKTGPLVIGEDAVVADVLLLLQEAGRPLSVVPVVDGEGRLSGMIQSYELLRP</sequence>
<organism evidence="8 9">
    <name type="scientific">Novosphingobium clariflavum</name>
    <dbReference type="NCBI Taxonomy" id="2029884"/>
    <lineage>
        <taxon>Bacteria</taxon>
        <taxon>Pseudomonadati</taxon>
        <taxon>Pseudomonadota</taxon>
        <taxon>Alphaproteobacteria</taxon>
        <taxon>Sphingomonadales</taxon>
        <taxon>Sphingomonadaceae</taxon>
        <taxon>Novosphingobium</taxon>
    </lineage>
</organism>
<dbReference type="Pfam" id="PF01380">
    <property type="entry name" value="SIS"/>
    <property type="match status" value="1"/>
</dbReference>
<dbReference type="SMART" id="SM00116">
    <property type="entry name" value="CBS"/>
    <property type="match status" value="2"/>
</dbReference>
<dbReference type="InterPro" id="IPR050986">
    <property type="entry name" value="GutQ/KpsF_isomerases"/>
</dbReference>
<feature type="domain" description="SIS" evidence="7">
    <location>
        <begin position="51"/>
        <end position="194"/>
    </location>
</feature>
<evidence type="ECO:0000256" key="3">
    <source>
        <dbReference type="ARBA" id="ARBA00023122"/>
    </source>
</evidence>
<dbReference type="PROSITE" id="PS51371">
    <property type="entry name" value="CBS"/>
    <property type="match status" value="2"/>
</dbReference>
<evidence type="ECO:0000256" key="2">
    <source>
        <dbReference type="ARBA" id="ARBA00022737"/>
    </source>
</evidence>
<dbReference type="PANTHER" id="PTHR42745">
    <property type="match status" value="1"/>
</dbReference>
<dbReference type="SUPFAM" id="SSF53697">
    <property type="entry name" value="SIS domain"/>
    <property type="match status" value="1"/>
</dbReference>
<evidence type="ECO:0000256" key="5">
    <source>
        <dbReference type="PROSITE-ProRule" id="PRU00703"/>
    </source>
</evidence>
<reference evidence="8 9" key="1">
    <citation type="submission" date="2024-09" db="EMBL/GenBank/DDBJ databases">
        <authorList>
            <person name="Sun Q."/>
            <person name="Mori K."/>
        </authorList>
    </citation>
    <scope>NUCLEOTIDE SEQUENCE [LARGE SCALE GENOMIC DNA]</scope>
    <source>
        <strain evidence="8 9">CICC 11035S</strain>
    </source>
</reference>
<dbReference type="InterPro" id="IPR004800">
    <property type="entry name" value="KdsD/KpsF-type"/>
</dbReference>
<dbReference type="PANTHER" id="PTHR42745:SF1">
    <property type="entry name" value="ARABINOSE 5-PHOSPHATE ISOMERASE KDSD"/>
    <property type="match status" value="1"/>
</dbReference>
<dbReference type="EMBL" id="JBHLTM010000038">
    <property type="protein sequence ID" value="MFC0685098.1"/>
    <property type="molecule type" value="Genomic_DNA"/>
</dbReference>
<dbReference type="InterPro" id="IPR046342">
    <property type="entry name" value="CBS_dom_sf"/>
</dbReference>
<keyword evidence="2" id="KW-0677">Repeat</keyword>
<evidence type="ECO:0000259" key="6">
    <source>
        <dbReference type="PROSITE" id="PS51371"/>
    </source>
</evidence>
<keyword evidence="9" id="KW-1185">Reference proteome</keyword>
<dbReference type="Gene3D" id="3.10.580.10">
    <property type="entry name" value="CBS-domain"/>
    <property type="match status" value="1"/>
</dbReference>
<evidence type="ECO:0000259" key="7">
    <source>
        <dbReference type="PROSITE" id="PS51464"/>
    </source>
</evidence>
<accession>A0ABV6S794</accession>
<dbReference type="CDD" id="cd05014">
    <property type="entry name" value="SIS_Kpsf"/>
    <property type="match status" value="1"/>
</dbReference>
<evidence type="ECO:0000313" key="8">
    <source>
        <dbReference type="EMBL" id="MFC0685098.1"/>
    </source>
</evidence>
<gene>
    <name evidence="8" type="ORF">ACFFF8_10860</name>
</gene>
<dbReference type="Proteomes" id="UP001589858">
    <property type="component" value="Unassembled WGS sequence"/>
</dbReference>
<feature type="domain" description="CBS" evidence="6">
    <location>
        <begin position="219"/>
        <end position="277"/>
    </location>
</feature>
<feature type="domain" description="CBS" evidence="6">
    <location>
        <begin position="286"/>
        <end position="337"/>
    </location>
</feature>
<dbReference type="PROSITE" id="PS51464">
    <property type="entry name" value="SIS"/>
    <property type="match status" value="1"/>
</dbReference>
<evidence type="ECO:0000256" key="4">
    <source>
        <dbReference type="PIRNR" id="PIRNR004692"/>
    </source>
</evidence>
<keyword evidence="3 5" id="KW-0129">CBS domain</keyword>
<dbReference type="Gene3D" id="3.40.50.10490">
    <property type="entry name" value="Glucose-6-phosphate isomerase like protein, domain 1"/>
    <property type="match status" value="1"/>
</dbReference>
<name>A0ABV6S794_9SPHN</name>
<dbReference type="Pfam" id="PF00571">
    <property type="entry name" value="CBS"/>
    <property type="match status" value="2"/>
</dbReference>
<dbReference type="CDD" id="cd04604">
    <property type="entry name" value="CBS_pair_SIS_assoc"/>
    <property type="match status" value="1"/>
</dbReference>
<dbReference type="InterPro" id="IPR000644">
    <property type="entry name" value="CBS_dom"/>
</dbReference>
<dbReference type="InterPro" id="IPR001347">
    <property type="entry name" value="SIS_dom"/>
</dbReference>
<dbReference type="InterPro" id="IPR035474">
    <property type="entry name" value="SIS_Kpsf"/>
</dbReference>
<comment type="similarity">
    <text evidence="1 4">Belongs to the SIS family. GutQ/KpsF subfamily.</text>
</comment>
<evidence type="ECO:0000256" key="1">
    <source>
        <dbReference type="ARBA" id="ARBA00008165"/>
    </source>
</evidence>
<comment type="caution">
    <text evidence="8">The sequence shown here is derived from an EMBL/GenBank/DDBJ whole genome shotgun (WGS) entry which is preliminary data.</text>
</comment>
<evidence type="ECO:0000313" key="9">
    <source>
        <dbReference type="Proteomes" id="UP001589858"/>
    </source>
</evidence>